<organism evidence="6">
    <name type="scientific">Paenibacillus sp. BIHB 4019</name>
    <dbReference type="NCBI Taxonomy" id="1870819"/>
    <lineage>
        <taxon>Bacteria</taxon>
        <taxon>Bacillati</taxon>
        <taxon>Bacillota</taxon>
        <taxon>Bacilli</taxon>
        <taxon>Bacillales</taxon>
        <taxon>Paenibacillaceae</taxon>
        <taxon>Paenibacillus</taxon>
    </lineage>
</organism>
<dbReference type="AlphaFoldDB" id="A0A1B2DT09"/>
<reference evidence="6" key="1">
    <citation type="submission" date="2016-08" db="EMBL/GenBank/DDBJ databases">
        <title>Complete Genome Seqeunce of Paenibacillus sp. BIHB 4019 from tea rhizoplane.</title>
        <authorList>
            <person name="Thakur R."/>
            <person name="Swarnkar M.K."/>
            <person name="Gulati A."/>
        </authorList>
    </citation>
    <scope>NUCLEOTIDE SEQUENCE [LARGE SCALE GENOMIC DNA]</scope>
    <source>
        <strain evidence="6">BIHB4019</strain>
    </source>
</reference>
<sequence length="313" mass="35568">MHPLQIENLSKTIRGKSILQNISLEVRRGEIFGLLGPNGAGKTTLFRLIANLIFPTQGSIYINGINANQNHVLAAKHIGAIIETPHMYPFLTAYQNLVHFSLYSQQEPDKNSILEILKVVGLQEAARKKVKTFSLGMKQRLGLAQALLHNPDLILLDEPTNGMDPVGMKEFRDYLHHLTKEQNKTVIISSHLLNEMEMICDRVAFIVDGEVKSIESMQKTENVRQVVTIEIDSTERALPLLRKHERTSNLLKVEESELVFLLLREEISEMLYLLIHHQIHVYAVQSKQPSLEDKFMSLTEEASIDKAYKSRAN</sequence>
<dbReference type="Gene3D" id="3.40.50.300">
    <property type="entry name" value="P-loop containing nucleotide triphosphate hydrolases"/>
    <property type="match status" value="1"/>
</dbReference>
<dbReference type="PROSITE" id="PS00211">
    <property type="entry name" value="ABC_TRANSPORTER_1"/>
    <property type="match status" value="1"/>
</dbReference>
<evidence type="ECO:0000256" key="2">
    <source>
        <dbReference type="ARBA" id="ARBA00022448"/>
    </source>
</evidence>
<dbReference type="InterPro" id="IPR003593">
    <property type="entry name" value="AAA+_ATPase"/>
</dbReference>
<dbReference type="GO" id="GO:0005524">
    <property type="term" value="F:ATP binding"/>
    <property type="evidence" value="ECO:0007669"/>
    <property type="project" value="UniProtKB-KW"/>
</dbReference>
<dbReference type="PANTHER" id="PTHR43335:SF4">
    <property type="entry name" value="ABC TRANSPORTER, ATP-BINDING PROTEIN"/>
    <property type="match status" value="1"/>
</dbReference>
<feature type="domain" description="ABC transporter" evidence="5">
    <location>
        <begin position="4"/>
        <end position="233"/>
    </location>
</feature>
<keyword evidence="2" id="KW-0813">Transport</keyword>
<dbReference type="InterPro" id="IPR003439">
    <property type="entry name" value="ABC_transporter-like_ATP-bd"/>
</dbReference>
<dbReference type="SUPFAM" id="SSF52540">
    <property type="entry name" value="P-loop containing nucleoside triphosphate hydrolases"/>
    <property type="match status" value="1"/>
</dbReference>
<dbReference type="SMART" id="SM00382">
    <property type="entry name" value="AAA"/>
    <property type="match status" value="1"/>
</dbReference>
<keyword evidence="4" id="KW-0067">ATP-binding</keyword>
<dbReference type="EMBL" id="CP016808">
    <property type="protein sequence ID" value="ANY70849.1"/>
    <property type="molecule type" value="Genomic_DNA"/>
</dbReference>
<comment type="similarity">
    <text evidence="1">Belongs to the ABC transporter superfamily.</text>
</comment>
<dbReference type="Pfam" id="PF00005">
    <property type="entry name" value="ABC_tran"/>
    <property type="match status" value="1"/>
</dbReference>
<keyword evidence="3" id="KW-0547">Nucleotide-binding</keyword>
<dbReference type="PANTHER" id="PTHR43335">
    <property type="entry name" value="ABC TRANSPORTER, ATP-BINDING PROTEIN"/>
    <property type="match status" value="1"/>
</dbReference>
<proteinExistence type="inferred from homology"/>
<protein>
    <recommendedName>
        <fullName evidence="5">ABC transporter domain-containing protein</fullName>
    </recommendedName>
</protein>
<dbReference type="PROSITE" id="PS50893">
    <property type="entry name" value="ABC_TRANSPORTER_2"/>
    <property type="match status" value="1"/>
</dbReference>
<evidence type="ECO:0000313" key="6">
    <source>
        <dbReference type="EMBL" id="ANY70849.1"/>
    </source>
</evidence>
<name>A0A1B2DT09_9BACL</name>
<evidence type="ECO:0000256" key="1">
    <source>
        <dbReference type="ARBA" id="ARBA00005417"/>
    </source>
</evidence>
<gene>
    <name evidence="6" type="ORF">BBD42_19440</name>
</gene>
<dbReference type="InterPro" id="IPR017871">
    <property type="entry name" value="ABC_transporter-like_CS"/>
</dbReference>
<evidence type="ECO:0000259" key="5">
    <source>
        <dbReference type="PROSITE" id="PS50893"/>
    </source>
</evidence>
<accession>A0A1B2DT09</accession>
<dbReference type="InterPro" id="IPR027417">
    <property type="entry name" value="P-loop_NTPase"/>
</dbReference>
<dbReference type="GO" id="GO:0016887">
    <property type="term" value="F:ATP hydrolysis activity"/>
    <property type="evidence" value="ECO:0007669"/>
    <property type="project" value="InterPro"/>
</dbReference>
<evidence type="ECO:0000256" key="3">
    <source>
        <dbReference type="ARBA" id="ARBA00022741"/>
    </source>
</evidence>
<evidence type="ECO:0000256" key="4">
    <source>
        <dbReference type="ARBA" id="ARBA00022840"/>
    </source>
</evidence>